<evidence type="ECO:0000259" key="5">
    <source>
        <dbReference type="PROSITE" id="PS50968"/>
    </source>
</evidence>
<comment type="cofactor">
    <cofactor evidence="1 4">
        <name>(R)-lipoate</name>
        <dbReference type="ChEBI" id="CHEBI:83088"/>
    </cofactor>
</comment>
<dbReference type="SUPFAM" id="SSF47005">
    <property type="entry name" value="Peripheral subunit-binding domain of 2-oxo acid dehydrogenase complex"/>
    <property type="match status" value="1"/>
</dbReference>
<organism evidence="7 8">
    <name type="scientific">Candidatus Manganitrophus noduliformans</name>
    <dbReference type="NCBI Taxonomy" id="2606439"/>
    <lineage>
        <taxon>Bacteria</taxon>
        <taxon>Pseudomonadati</taxon>
        <taxon>Nitrospirota</taxon>
        <taxon>Nitrospiria</taxon>
        <taxon>Candidatus Troglogloeales</taxon>
        <taxon>Candidatus Manganitrophaceae</taxon>
        <taxon>Candidatus Manganitrophus</taxon>
    </lineage>
</organism>
<gene>
    <name evidence="7" type="ORF">MNODULE_21085</name>
</gene>
<keyword evidence="3 4" id="KW-0450">Lipoyl</keyword>
<dbReference type="AlphaFoldDB" id="A0A7X6ICW4"/>
<dbReference type="Gene3D" id="3.30.559.10">
    <property type="entry name" value="Chloramphenicol acetyltransferase-like domain"/>
    <property type="match status" value="1"/>
</dbReference>
<dbReference type="PANTHER" id="PTHR23151">
    <property type="entry name" value="DIHYDROLIPOAMIDE ACETYL/SUCCINYL-TRANSFERASE-RELATED"/>
    <property type="match status" value="1"/>
</dbReference>
<dbReference type="InterPro" id="IPR023213">
    <property type="entry name" value="CAT-like_dom_sf"/>
</dbReference>
<dbReference type="Proteomes" id="UP000534783">
    <property type="component" value="Unassembled WGS sequence"/>
</dbReference>
<evidence type="ECO:0000256" key="4">
    <source>
        <dbReference type="RuleBase" id="RU003423"/>
    </source>
</evidence>
<evidence type="ECO:0000313" key="8">
    <source>
        <dbReference type="Proteomes" id="UP000534783"/>
    </source>
</evidence>
<evidence type="ECO:0000259" key="6">
    <source>
        <dbReference type="PROSITE" id="PS51826"/>
    </source>
</evidence>
<keyword evidence="4" id="KW-0012">Acyltransferase</keyword>
<dbReference type="PROSITE" id="PS00189">
    <property type="entry name" value="LIPOYL"/>
    <property type="match status" value="1"/>
</dbReference>
<dbReference type="EMBL" id="VTOW01000005">
    <property type="protein sequence ID" value="NKE73256.1"/>
    <property type="molecule type" value="Genomic_DNA"/>
</dbReference>
<comment type="caution">
    <text evidence="7">The sequence shown here is derived from an EMBL/GenBank/DDBJ whole genome shotgun (WGS) entry which is preliminary data.</text>
</comment>
<evidence type="ECO:0000256" key="3">
    <source>
        <dbReference type="ARBA" id="ARBA00022823"/>
    </source>
</evidence>
<comment type="similarity">
    <text evidence="2 4">Belongs to the 2-oxoacid dehydrogenase family.</text>
</comment>
<dbReference type="GO" id="GO:0006086">
    <property type="term" value="P:pyruvate decarboxylation to acetyl-CoA"/>
    <property type="evidence" value="ECO:0007669"/>
    <property type="project" value="InterPro"/>
</dbReference>
<dbReference type="Pfam" id="PF00364">
    <property type="entry name" value="Biotin_lipoyl"/>
    <property type="match status" value="1"/>
</dbReference>
<dbReference type="GO" id="GO:0045254">
    <property type="term" value="C:pyruvate dehydrogenase complex"/>
    <property type="evidence" value="ECO:0007669"/>
    <property type="project" value="InterPro"/>
</dbReference>
<dbReference type="RefSeq" id="WP_168063188.1">
    <property type="nucleotide sequence ID" value="NZ_VTOW01000005.1"/>
</dbReference>
<evidence type="ECO:0000313" key="7">
    <source>
        <dbReference type="EMBL" id="NKE73256.1"/>
    </source>
</evidence>
<keyword evidence="4" id="KW-0808">Transferase</keyword>
<dbReference type="InterPro" id="IPR000089">
    <property type="entry name" value="Biotin_lipoyl"/>
</dbReference>
<dbReference type="CDD" id="cd06849">
    <property type="entry name" value="lipoyl_domain"/>
    <property type="match status" value="1"/>
</dbReference>
<dbReference type="SUPFAM" id="SSF51230">
    <property type="entry name" value="Single hybrid motif"/>
    <property type="match status" value="1"/>
</dbReference>
<accession>A0A7X6ICW4</accession>
<dbReference type="PROSITE" id="PS51826">
    <property type="entry name" value="PSBD"/>
    <property type="match status" value="1"/>
</dbReference>
<keyword evidence="8" id="KW-1185">Reference proteome</keyword>
<dbReference type="InterPro" id="IPR003016">
    <property type="entry name" value="2-oxoA_DH_lipoyl-BS"/>
</dbReference>
<dbReference type="PROSITE" id="PS50968">
    <property type="entry name" value="BIOTINYL_LIPOYL"/>
    <property type="match status" value="1"/>
</dbReference>
<dbReference type="PANTHER" id="PTHR23151:SF90">
    <property type="entry name" value="DIHYDROLIPOYLLYSINE-RESIDUE ACETYLTRANSFERASE COMPONENT OF PYRUVATE DEHYDROGENASE COMPLEX, MITOCHONDRIAL-RELATED"/>
    <property type="match status" value="1"/>
</dbReference>
<dbReference type="InterPro" id="IPR036625">
    <property type="entry name" value="E3-bd_dom_sf"/>
</dbReference>
<dbReference type="SUPFAM" id="SSF52777">
    <property type="entry name" value="CoA-dependent acyltransferases"/>
    <property type="match status" value="1"/>
</dbReference>
<protein>
    <recommendedName>
        <fullName evidence="4">Dihydrolipoamide acetyltransferase component of pyruvate dehydrogenase complex</fullName>
        <ecNumber evidence="4">2.3.1.-</ecNumber>
    </recommendedName>
</protein>
<dbReference type="InterPro" id="IPR045257">
    <property type="entry name" value="E2/Pdx1"/>
</dbReference>
<feature type="domain" description="Peripheral subunit-binding (PSBD)" evidence="6">
    <location>
        <begin position="117"/>
        <end position="154"/>
    </location>
</feature>
<dbReference type="Pfam" id="PF00198">
    <property type="entry name" value="2-oxoacid_dh"/>
    <property type="match status" value="1"/>
</dbReference>
<feature type="domain" description="Lipoyl-binding" evidence="5">
    <location>
        <begin position="1"/>
        <end position="76"/>
    </location>
</feature>
<proteinExistence type="inferred from homology"/>
<evidence type="ECO:0000256" key="1">
    <source>
        <dbReference type="ARBA" id="ARBA00001938"/>
    </source>
</evidence>
<dbReference type="InterPro" id="IPR001078">
    <property type="entry name" value="2-oxoacid_DH_actylTfrase"/>
</dbReference>
<evidence type="ECO:0000256" key="2">
    <source>
        <dbReference type="ARBA" id="ARBA00007317"/>
    </source>
</evidence>
<reference evidence="7 8" key="1">
    <citation type="journal article" date="2020" name="Nature">
        <title>Bacterial chemolithoautotrophy via manganese oxidation.</title>
        <authorList>
            <person name="Yu H."/>
            <person name="Leadbetter J.R."/>
        </authorList>
    </citation>
    <scope>NUCLEOTIDE SEQUENCE [LARGE SCALE GENOMIC DNA]</scope>
    <source>
        <strain evidence="7 8">Mn-1</strain>
    </source>
</reference>
<dbReference type="GO" id="GO:0016746">
    <property type="term" value="F:acyltransferase activity"/>
    <property type="evidence" value="ECO:0007669"/>
    <property type="project" value="UniProtKB-KW"/>
</dbReference>
<dbReference type="Gene3D" id="4.10.320.10">
    <property type="entry name" value="E3-binding domain"/>
    <property type="match status" value="1"/>
</dbReference>
<dbReference type="Pfam" id="PF02817">
    <property type="entry name" value="E3_binding"/>
    <property type="match status" value="1"/>
</dbReference>
<sequence length="405" mass="43847">MAEFLMPILGADMLSATLVEWKKKPGDPVEKGEILAEVETDKGVIEVENFTDGVLEKILVDTGTEVPVGTPLAIIREAGAPAAPISTEIPRPVPPRPKIISPVIPPTIRLSETGRIRISPLARKRAESLGVDLTKVKGTGPGGAITREDVEQAAAGKPAVEKAPVDGTFGLPPLDRTFGLPPLDRTARMRQAIAAAMARSKREIPHYYLQTTVDLHRAMTWLTEENQKRSVPDRLLYGVLLIKAVAVALREVPELNAVWKEGKVVQSEAIHIGVAISLRQGGLVAPALHNADRLDLDTLMRQFRDLVQRARAGSLRSSEFSDPTITITSLGEQGVEGIYPIIYPPQVAIVGFGKIVERPWVVEGKVIPRPVITASLAGDHRVTDGHRGGLFLAAVDRLLQGPRRL</sequence>
<dbReference type="InterPro" id="IPR004167">
    <property type="entry name" value="PSBD"/>
</dbReference>
<dbReference type="EC" id="2.3.1.-" evidence="4"/>
<name>A0A7X6ICW4_9BACT</name>
<dbReference type="Gene3D" id="2.40.50.100">
    <property type="match status" value="1"/>
</dbReference>
<dbReference type="InterPro" id="IPR011053">
    <property type="entry name" value="Single_hybrid_motif"/>
</dbReference>